<organism evidence="2 3">
    <name type="scientific">Mesorhizobium hungaricum</name>
    <dbReference type="NCBI Taxonomy" id="1566387"/>
    <lineage>
        <taxon>Bacteria</taxon>
        <taxon>Pseudomonadati</taxon>
        <taxon>Pseudomonadota</taxon>
        <taxon>Alphaproteobacteria</taxon>
        <taxon>Hyphomicrobiales</taxon>
        <taxon>Phyllobacteriaceae</taxon>
        <taxon>Mesorhizobium</taxon>
    </lineage>
</organism>
<dbReference type="Proteomes" id="UP000094412">
    <property type="component" value="Unassembled WGS sequence"/>
</dbReference>
<evidence type="ECO:0000313" key="2">
    <source>
        <dbReference type="EMBL" id="OCX16269.1"/>
    </source>
</evidence>
<dbReference type="STRING" id="1566387.QV13_15610"/>
<protein>
    <recommendedName>
        <fullName evidence="1">Inner membrane protein YgaP-like transmembrane domain-containing protein</fullName>
    </recommendedName>
</protein>
<keyword evidence="3" id="KW-1185">Reference proteome</keyword>
<evidence type="ECO:0000259" key="1">
    <source>
        <dbReference type="Pfam" id="PF11127"/>
    </source>
</evidence>
<dbReference type="OrthoDB" id="7065365at2"/>
<sequence length="67" mass="7006">MAFYRKNIGGLHQMMRIVVGLAAAAAALIWLAAPISYLAAMMGVALVLSGLFGYCPTCAVTGMGRRS</sequence>
<accession>A0A1C2DND3</accession>
<evidence type="ECO:0000313" key="3">
    <source>
        <dbReference type="Proteomes" id="UP000094412"/>
    </source>
</evidence>
<reference evidence="2 3" key="1">
    <citation type="submission" date="2016-08" db="EMBL/GenBank/DDBJ databases">
        <title>Whole genome sequence of Mesorhizobium sp. strain UASWS1009 isolated from industrial sewage.</title>
        <authorList>
            <person name="Crovadore J."/>
            <person name="Calmin G."/>
            <person name="Chablais R."/>
            <person name="Cochard B."/>
            <person name="Lefort F."/>
        </authorList>
    </citation>
    <scope>NUCLEOTIDE SEQUENCE [LARGE SCALE GENOMIC DNA]</scope>
    <source>
        <strain evidence="2 3">UASWS1009</strain>
    </source>
</reference>
<comment type="caution">
    <text evidence="2">The sequence shown here is derived from an EMBL/GenBank/DDBJ whole genome shotgun (WGS) entry which is preliminary data.</text>
</comment>
<dbReference type="EMBL" id="MDEO01000033">
    <property type="protein sequence ID" value="OCX16269.1"/>
    <property type="molecule type" value="Genomic_DNA"/>
</dbReference>
<dbReference type="InterPro" id="IPR021309">
    <property type="entry name" value="YgaP-like_TM"/>
</dbReference>
<feature type="domain" description="Inner membrane protein YgaP-like transmembrane" evidence="1">
    <location>
        <begin position="5"/>
        <end position="62"/>
    </location>
</feature>
<dbReference type="Pfam" id="PF11127">
    <property type="entry name" value="YgaP-like_TM"/>
    <property type="match status" value="1"/>
</dbReference>
<proteinExistence type="predicted"/>
<gene>
    <name evidence="2" type="ORF">QV13_15610</name>
</gene>
<dbReference type="RefSeq" id="WP_024926260.1">
    <property type="nucleotide sequence ID" value="NZ_MDEO01000033.1"/>
</dbReference>
<name>A0A1C2DND3_9HYPH</name>
<dbReference type="AlphaFoldDB" id="A0A1C2DND3"/>